<sequence length="567" mass="63082">MKNTFSKFKNNVVNAFSNGPKTTDTNFETARREFTAFSEATNNTYQSLVKHDKNLKKTFIDPSSLNKNIQKYFVSDHPLCIYTTEVLKQVEFSFNDWVESQKTNYDLLQQYVARIKFIRESILDRDGVVGELDRSAGKIKDLQAKPSKDPHKLPNEQNFYNAKKEQYDVLNYKLLSDISQFFEDKQSQFDRPLQNIILSLGYLFTSISTNHSKHTALLEKNPPYFNPVKDLVGVAPTSYTTQESIGKSFDNPPPPLSLRKSSSPPIPNGANNNQQQYNGNGHDSYQPPQPAYQPPQQQTYQPPQPSYQPPQPSYQPPQQAAPPPRPVSVQYQPPQAAPPRPAPHQPSYQPPQQAAPPRPAPPQPSHQAGPPPPRPSAPGVYPGPGVYKLPAQQDQQGPPPPRPTGGRPQLPSAPTTQYQPPSQYQPPTQYQPPSQYQPPTQYQPPQQQQQQQQHQQYQPPQYNPQQSYDSDFVNEQANGYATSVVTNPEYQRAAGNAAANKANDPRVQGQVGGQIANNTSNPYLKSAASNSKVQGAAGKGFGFAARNETVQNAAGNAAANQINNRQY</sequence>
<reference evidence="3" key="1">
    <citation type="journal article" date="2011" name="Genome Res.">
        <title>Phylogeny-wide analysis of social amoeba genomes highlights ancient origins for complex intercellular communication.</title>
        <authorList>
            <person name="Heidel A.J."/>
            <person name="Lawal H.M."/>
            <person name="Felder M."/>
            <person name="Schilde C."/>
            <person name="Helps N.R."/>
            <person name="Tunggal B."/>
            <person name="Rivero F."/>
            <person name="John U."/>
            <person name="Schleicher M."/>
            <person name="Eichinger L."/>
            <person name="Platzer M."/>
            <person name="Noegel A.A."/>
            <person name="Schaap P."/>
            <person name="Gloeckner G."/>
        </authorList>
    </citation>
    <scope>NUCLEOTIDE SEQUENCE [LARGE SCALE GENOMIC DNA]</scope>
    <source>
        <strain evidence="3">SH3</strain>
    </source>
</reference>
<dbReference type="OMA" id="ASFNEWT"/>
<dbReference type="OrthoDB" id="20039at2759"/>
<feature type="compositionally biased region" description="Pro residues" evidence="1">
    <location>
        <begin position="335"/>
        <end position="344"/>
    </location>
</feature>
<dbReference type="EMBL" id="GL883029">
    <property type="protein sequence ID" value="EGG14160.1"/>
    <property type="molecule type" value="Genomic_DNA"/>
</dbReference>
<feature type="compositionally biased region" description="Low complexity" evidence="1">
    <location>
        <begin position="404"/>
        <end position="468"/>
    </location>
</feature>
<feature type="compositionally biased region" description="Low complexity" evidence="1">
    <location>
        <begin position="493"/>
        <end position="502"/>
    </location>
</feature>
<dbReference type="InterPro" id="IPR027267">
    <property type="entry name" value="AH/BAR_dom_sf"/>
</dbReference>
<gene>
    <name evidence="2" type="ORF">DFA_11929</name>
</gene>
<dbReference type="Proteomes" id="UP000007797">
    <property type="component" value="Unassembled WGS sequence"/>
</dbReference>
<dbReference type="PANTHER" id="PTHR37002:SF11">
    <property type="entry name" value="BAR DOMAIN-CONTAINING PROTEIN"/>
    <property type="match status" value="1"/>
</dbReference>
<evidence type="ECO:0000313" key="2">
    <source>
        <dbReference type="EMBL" id="EGG14160.1"/>
    </source>
</evidence>
<keyword evidence="3" id="KW-1185">Reference proteome</keyword>
<evidence type="ECO:0000256" key="1">
    <source>
        <dbReference type="SAM" id="MobiDB-lite"/>
    </source>
</evidence>
<feature type="compositionally biased region" description="Low complexity" evidence="1">
    <location>
        <begin position="377"/>
        <end position="396"/>
    </location>
</feature>
<accession>F4QEV3</accession>
<feature type="compositionally biased region" description="Pro residues" evidence="1">
    <location>
        <begin position="302"/>
        <end position="326"/>
    </location>
</feature>
<feature type="compositionally biased region" description="Low complexity" evidence="1">
    <location>
        <begin position="257"/>
        <end position="286"/>
    </location>
</feature>
<dbReference type="RefSeq" id="XP_004350868.1">
    <property type="nucleotide sequence ID" value="XM_004350817.1"/>
</dbReference>
<dbReference type="AlphaFoldDB" id="F4QEV3"/>
<organism evidence="2 3">
    <name type="scientific">Cavenderia fasciculata</name>
    <name type="common">Slime mold</name>
    <name type="synonym">Dictyostelium fasciculatum</name>
    <dbReference type="NCBI Taxonomy" id="261658"/>
    <lineage>
        <taxon>Eukaryota</taxon>
        <taxon>Amoebozoa</taxon>
        <taxon>Evosea</taxon>
        <taxon>Eumycetozoa</taxon>
        <taxon>Dictyostelia</taxon>
        <taxon>Acytosteliales</taxon>
        <taxon>Cavenderiaceae</taxon>
        <taxon>Cavenderia</taxon>
    </lineage>
</organism>
<protein>
    <submittedName>
        <fullName evidence="2">Uncharacterized protein</fullName>
    </submittedName>
</protein>
<dbReference type="STRING" id="1054147.F4QEV3"/>
<dbReference type="KEGG" id="dfa:DFA_11929"/>
<dbReference type="PANTHER" id="PTHR37002">
    <property type="entry name" value="AGAP007005-PA"/>
    <property type="match status" value="1"/>
</dbReference>
<feature type="compositionally biased region" description="Polar residues" evidence="1">
    <location>
        <begin position="473"/>
        <end position="489"/>
    </location>
</feature>
<dbReference type="Gene3D" id="1.20.1270.60">
    <property type="entry name" value="Arfaptin homology (AH) domain/BAR domain"/>
    <property type="match status" value="1"/>
</dbReference>
<feature type="compositionally biased region" description="Pro residues" evidence="1">
    <location>
        <begin position="353"/>
        <end position="376"/>
    </location>
</feature>
<dbReference type="SUPFAM" id="SSF103657">
    <property type="entry name" value="BAR/IMD domain-like"/>
    <property type="match status" value="1"/>
</dbReference>
<evidence type="ECO:0000313" key="3">
    <source>
        <dbReference type="Proteomes" id="UP000007797"/>
    </source>
</evidence>
<proteinExistence type="predicted"/>
<name>F4QEV3_CACFS</name>
<dbReference type="CDD" id="cd07307">
    <property type="entry name" value="BAR"/>
    <property type="match status" value="1"/>
</dbReference>
<dbReference type="GeneID" id="14866289"/>
<feature type="compositionally biased region" description="Polar residues" evidence="1">
    <location>
        <begin position="515"/>
        <end position="526"/>
    </location>
</feature>
<feature type="region of interest" description="Disordered" evidence="1">
    <location>
        <begin position="242"/>
        <end position="526"/>
    </location>
</feature>